<evidence type="ECO:0008006" key="5">
    <source>
        <dbReference type="Google" id="ProtNLM"/>
    </source>
</evidence>
<reference evidence="2 4" key="2">
    <citation type="submission" date="2018-08" db="EMBL/GenBank/DDBJ databases">
        <title>Brachybacterium saurashtrense DSM 23186.</title>
        <authorList>
            <person name="Li Y."/>
        </authorList>
    </citation>
    <scope>NUCLEOTIDE SEQUENCE [LARGE SCALE GENOMIC DNA]</scope>
    <source>
        <strain evidence="2 4">DSM 23186</strain>
    </source>
</reference>
<protein>
    <recommendedName>
        <fullName evidence="5">Asparagine synthetase domain-containing protein</fullName>
    </recommendedName>
</protein>
<name>A0A345YQJ5_9MICO</name>
<evidence type="ECO:0000313" key="1">
    <source>
        <dbReference type="EMBL" id="AXK46197.1"/>
    </source>
</evidence>
<organism evidence="2 4">
    <name type="scientific">Brachybacterium saurashtrense</name>
    <dbReference type="NCBI Taxonomy" id="556288"/>
    <lineage>
        <taxon>Bacteria</taxon>
        <taxon>Bacillati</taxon>
        <taxon>Actinomycetota</taxon>
        <taxon>Actinomycetes</taxon>
        <taxon>Micrococcales</taxon>
        <taxon>Dermabacteraceae</taxon>
        <taxon>Brachybacterium</taxon>
    </lineage>
</organism>
<gene>
    <name evidence="1" type="ORF">DWV08_11645</name>
    <name evidence="2" type="ORF">DXU92_03395</name>
</gene>
<dbReference type="InterPro" id="IPR014729">
    <property type="entry name" value="Rossmann-like_a/b/a_fold"/>
</dbReference>
<evidence type="ECO:0000313" key="2">
    <source>
        <dbReference type="EMBL" id="RRR23937.1"/>
    </source>
</evidence>
<proteinExistence type="predicted"/>
<dbReference type="KEGG" id="bsau:DWV08_11645"/>
<dbReference type="EMBL" id="QSWH01000002">
    <property type="protein sequence ID" value="RRR23937.1"/>
    <property type="molecule type" value="Genomic_DNA"/>
</dbReference>
<dbReference type="Gene3D" id="3.40.50.620">
    <property type="entry name" value="HUPs"/>
    <property type="match status" value="1"/>
</dbReference>
<evidence type="ECO:0000313" key="3">
    <source>
        <dbReference type="Proteomes" id="UP000254236"/>
    </source>
</evidence>
<evidence type="ECO:0000313" key="4">
    <source>
        <dbReference type="Proteomes" id="UP000282185"/>
    </source>
</evidence>
<dbReference type="Proteomes" id="UP000254236">
    <property type="component" value="Chromosome"/>
</dbReference>
<dbReference type="RefSeq" id="WP_115413947.1">
    <property type="nucleotide sequence ID" value="NZ_CP031356.1"/>
</dbReference>
<dbReference type="Proteomes" id="UP000282185">
    <property type="component" value="Unassembled WGS sequence"/>
</dbReference>
<dbReference type="AlphaFoldDB" id="A0A345YQJ5"/>
<dbReference type="OrthoDB" id="4877179at2"/>
<dbReference type="EMBL" id="CP031356">
    <property type="protein sequence ID" value="AXK46197.1"/>
    <property type="molecule type" value="Genomic_DNA"/>
</dbReference>
<sequence>MANYLYVVADRRDIDKLVPLFRAEESSRVDITSTWSALYVSAGGRMSADGGAFKGWAVDYPSRRVIFPSADPTEWPTAPDHAEGSFFRAERSGEGVRVCADEFAVSPLLHTSARGLFAASDSLFVLTIVRRALGHPTDPHPAALESRRWTNSMGQQQFGPGTVVAGIDYAFPGTVVTRDLRTGRTTIEHARLPQTLLDGIGSHEEAVTESARRMVQLFRALATAGVTINAAISGGMDSRVVLAAALTADIGERLAIGCQDNGSPDLEIATRLADRFRFPLNRGQRALQGRLQNNDQLAYWAVNSMGFYDALYAPRKLRRVEHPVFQVGGHGAEAAKGNYGWRPISAIGMPESAKEEATRALSLVGVDATGPEASEWHFLMFRNAIHSSRGAGNSEYAARPAVQKPAIGLSRSPLCDFVRPLGTAPNVVQDVLIALSPDLAMADFDKPRKNLRFAHVSARSIRNGGPLAPQSIPDLSVAGSPEPNPGLTRSFLDLARDVGLSGPTNGKTLTRVLQERPLGSARMLLDDELRAWLTELDPDGATTVGASTHAGVAAGKALMDLLFL</sequence>
<dbReference type="SUPFAM" id="SSF52402">
    <property type="entry name" value="Adenine nucleotide alpha hydrolases-like"/>
    <property type="match status" value="1"/>
</dbReference>
<keyword evidence="3" id="KW-1185">Reference proteome</keyword>
<reference evidence="1 3" key="1">
    <citation type="submission" date="2018-07" db="EMBL/GenBank/DDBJ databases">
        <title>Brachybacterium saurashtrense DSM 23186 genome sequence.</title>
        <authorList>
            <person name="Guo L."/>
        </authorList>
    </citation>
    <scope>NUCLEOTIDE SEQUENCE [LARGE SCALE GENOMIC DNA]</scope>
    <source>
        <strain evidence="1 3">DSM 23186</strain>
    </source>
</reference>
<accession>A0A345YQJ5</accession>